<evidence type="ECO:0000313" key="3">
    <source>
        <dbReference type="Proteomes" id="UP000006420"/>
    </source>
</evidence>
<keyword evidence="3" id="KW-1185">Reference proteome</keyword>
<dbReference type="OrthoDB" id="1096132at2"/>
<feature type="region of interest" description="Disordered" evidence="1">
    <location>
        <begin position="81"/>
        <end position="106"/>
    </location>
</feature>
<feature type="compositionally biased region" description="Polar residues" evidence="1">
    <location>
        <begin position="1"/>
        <end position="13"/>
    </location>
</feature>
<accession>F8X3Q9</accession>
<proteinExistence type="predicted"/>
<protein>
    <recommendedName>
        <fullName evidence="4">DUF3408 domain-containing protein</fullName>
    </recommendedName>
</protein>
<dbReference type="Proteomes" id="UP000006420">
    <property type="component" value="Unassembled WGS sequence"/>
</dbReference>
<dbReference type="HOGENOM" id="CLU_123738_0_0_10"/>
<dbReference type="AlphaFoldDB" id="F8X3Q9"/>
<name>F8X3Q9_9BACT</name>
<comment type="caution">
    <text evidence="2">The sequence shown here is derived from an EMBL/GenBank/DDBJ whole genome shotgun (WGS) entry which is preliminary data.</text>
</comment>
<dbReference type="STRING" id="742767.HMPREF9456_02868"/>
<evidence type="ECO:0000256" key="1">
    <source>
        <dbReference type="SAM" id="MobiDB-lite"/>
    </source>
</evidence>
<dbReference type="eggNOG" id="ENOG5032S8K">
    <property type="taxonomic scope" value="Bacteria"/>
</dbReference>
<gene>
    <name evidence="2" type="ORF">HMPREF9456_02868</name>
</gene>
<dbReference type="GeneID" id="78083483"/>
<reference evidence="2 3" key="1">
    <citation type="submission" date="2011-04" db="EMBL/GenBank/DDBJ databases">
        <title>The Genome Sequence of Dysgonomonas mossii DSM 22836.</title>
        <authorList>
            <consortium name="The Broad Institute Genome Sequencing Platform"/>
            <person name="Earl A."/>
            <person name="Ward D."/>
            <person name="Feldgarden M."/>
            <person name="Gevers D."/>
            <person name="Pudlo N."/>
            <person name="Martens E."/>
            <person name="Allen-Vercoe E."/>
            <person name="Young S.K."/>
            <person name="Zeng Q."/>
            <person name="Gargeya S."/>
            <person name="Fitzgerald M."/>
            <person name="Haas B."/>
            <person name="Abouelleil A."/>
            <person name="Alvarado L."/>
            <person name="Arachchi H.M."/>
            <person name="Berlin A."/>
            <person name="Brown A."/>
            <person name="Chapman S.B."/>
            <person name="Chen Z."/>
            <person name="Dunbar C."/>
            <person name="Freedman E."/>
            <person name="Gearin G."/>
            <person name="Gellesch M."/>
            <person name="Goldberg J."/>
            <person name="Griggs A."/>
            <person name="Gujja S."/>
            <person name="Heiman D."/>
            <person name="Howarth C."/>
            <person name="Larson L."/>
            <person name="Lui A."/>
            <person name="MacDonald P.J.P."/>
            <person name="Mehta T."/>
            <person name="Montmayeur A."/>
            <person name="Murphy C."/>
            <person name="Neiman D."/>
            <person name="Pearson M."/>
            <person name="Priest M."/>
            <person name="Roberts A."/>
            <person name="Saif S."/>
            <person name="Shea T."/>
            <person name="Shenoy N."/>
            <person name="Sisk P."/>
            <person name="Stolte C."/>
            <person name="Sykes S."/>
            <person name="Yandava C."/>
            <person name="Wortman J."/>
            <person name="Nusbaum C."/>
            <person name="Birren B."/>
        </authorList>
    </citation>
    <scope>NUCLEOTIDE SEQUENCE [LARGE SCALE GENOMIC DNA]</scope>
    <source>
        <strain evidence="2 3">DSM 22836</strain>
    </source>
</reference>
<feature type="region of interest" description="Disordered" evidence="1">
    <location>
        <begin position="1"/>
        <end position="40"/>
    </location>
</feature>
<evidence type="ECO:0000313" key="2">
    <source>
        <dbReference type="EMBL" id="EGK05369.1"/>
    </source>
</evidence>
<dbReference type="EMBL" id="ADLW01000015">
    <property type="protein sequence ID" value="EGK05369.1"/>
    <property type="molecule type" value="Genomic_DNA"/>
</dbReference>
<dbReference type="Pfam" id="PF11888">
    <property type="entry name" value="DUF3408"/>
    <property type="match status" value="1"/>
</dbReference>
<sequence>MNSKQTDNGQQKKTMPEDWSPIPSVERKPSTPKSNNESKEELLKEFLGMEDSNVVDIGASKENANRGIGQSIQTEDEINTKDSMQTEPVIDTRSTVKRISSKQRKESLDEYLQTFLSVPKLEDRKPVFISREVRDELDEITRKLGGRRMSVSGFIENLARHHLETYREDVEMWKKL</sequence>
<dbReference type="InterPro" id="IPR021823">
    <property type="entry name" value="DUF3408"/>
</dbReference>
<evidence type="ECO:0008006" key="4">
    <source>
        <dbReference type="Google" id="ProtNLM"/>
    </source>
</evidence>
<organism evidence="2 3">
    <name type="scientific">Dysgonomonas mossii DSM 22836</name>
    <dbReference type="NCBI Taxonomy" id="742767"/>
    <lineage>
        <taxon>Bacteria</taxon>
        <taxon>Pseudomonadati</taxon>
        <taxon>Bacteroidota</taxon>
        <taxon>Bacteroidia</taxon>
        <taxon>Bacteroidales</taxon>
        <taxon>Dysgonomonadaceae</taxon>
        <taxon>Dysgonomonas</taxon>
    </lineage>
</organism>
<dbReference type="RefSeq" id="WP_006844232.1">
    <property type="nucleotide sequence ID" value="NZ_AQWJ01000008.1"/>
</dbReference>